<dbReference type="EMBL" id="BAABME010010124">
    <property type="protein sequence ID" value="GAA0176423.1"/>
    <property type="molecule type" value="Genomic_DNA"/>
</dbReference>
<evidence type="ECO:0000313" key="2">
    <source>
        <dbReference type="Proteomes" id="UP001454036"/>
    </source>
</evidence>
<protein>
    <submittedName>
        <fullName evidence="1">Uncharacterized protein</fullName>
    </submittedName>
</protein>
<sequence>MEGVRRCLGEGVMGLDDGGAWVRGWLRLEKKRVKILKDGRELRIMHIKGQRLHTTTLKRRGRLPSPISGNGGRRR</sequence>
<gene>
    <name evidence="1" type="ORF">LIER_29419</name>
</gene>
<dbReference type="AlphaFoldDB" id="A0AAV3RK35"/>
<proteinExistence type="predicted"/>
<comment type="caution">
    <text evidence="1">The sequence shown here is derived from an EMBL/GenBank/DDBJ whole genome shotgun (WGS) entry which is preliminary data.</text>
</comment>
<keyword evidence="2" id="KW-1185">Reference proteome</keyword>
<name>A0AAV3RK35_LITER</name>
<dbReference type="Proteomes" id="UP001454036">
    <property type="component" value="Unassembled WGS sequence"/>
</dbReference>
<reference evidence="1 2" key="1">
    <citation type="submission" date="2024-01" db="EMBL/GenBank/DDBJ databases">
        <title>The complete chloroplast genome sequence of Lithospermum erythrorhizon: insights into the phylogenetic relationship among Boraginaceae species and the maternal lineages of purple gromwells.</title>
        <authorList>
            <person name="Okada T."/>
            <person name="Watanabe K."/>
        </authorList>
    </citation>
    <scope>NUCLEOTIDE SEQUENCE [LARGE SCALE GENOMIC DNA]</scope>
</reference>
<accession>A0AAV3RK35</accession>
<evidence type="ECO:0000313" key="1">
    <source>
        <dbReference type="EMBL" id="GAA0176423.1"/>
    </source>
</evidence>
<organism evidence="1 2">
    <name type="scientific">Lithospermum erythrorhizon</name>
    <name type="common">Purple gromwell</name>
    <name type="synonym">Lithospermum officinale var. erythrorhizon</name>
    <dbReference type="NCBI Taxonomy" id="34254"/>
    <lineage>
        <taxon>Eukaryota</taxon>
        <taxon>Viridiplantae</taxon>
        <taxon>Streptophyta</taxon>
        <taxon>Embryophyta</taxon>
        <taxon>Tracheophyta</taxon>
        <taxon>Spermatophyta</taxon>
        <taxon>Magnoliopsida</taxon>
        <taxon>eudicotyledons</taxon>
        <taxon>Gunneridae</taxon>
        <taxon>Pentapetalae</taxon>
        <taxon>asterids</taxon>
        <taxon>lamiids</taxon>
        <taxon>Boraginales</taxon>
        <taxon>Boraginaceae</taxon>
        <taxon>Boraginoideae</taxon>
        <taxon>Lithospermeae</taxon>
        <taxon>Lithospermum</taxon>
    </lineage>
</organism>